<organism evidence="2 3">
    <name type="scientific">Friedmanniomyces endolithicus</name>
    <dbReference type="NCBI Taxonomy" id="329885"/>
    <lineage>
        <taxon>Eukaryota</taxon>
        <taxon>Fungi</taxon>
        <taxon>Dikarya</taxon>
        <taxon>Ascomycota</taxon>
        <taxon>Pezizomycotina</taxon>
        <taxon>Dothideomycetes</taxon>
        <taxon>Dothideomycetidae</taxon>
        <taxon>Mycosphaerellales</taxon>
        <taxon>Teratosphaeriaceae</taxon>
        <taxon>Friedmanniomyces</taxon>
    </lineage>
</organism>
<sequence>MASNKEHRVNICLLLLARVPTNLNKDQQSLPDTLTTKTIKPRFVLEKELHAANERIKQLEANSLLQRYMHAGLSCPIEQPDYRPRAASESGLFAFNKLAPVLSFGKTEKVDNVITADDTGTPEWDVQDPKSAWVDGRLPKAPVEEEKEEDDWTRPWRAAPQEAEPTGVEHEPAAAWRDEPTTDWRDEPAADSGVKPAAYWADEHLPIRRTRSVPTWLPSILPPLEYEETTAREYEDLTDSEYDDYHTDGEREDPIDPEAEGPTDPETEETVDPEPEHSGTLEESLEYARNASDWCQECARYIGASDRESPVSLAKRSRLDDDFFYQDCRTCGGSTSTICYTPYKVQVRMLQSALRIAQEVVWNAWRRHFPEWLNETYPEHPSEVRFGRTELDSALNSLTRHQTKLSLGCPPEGVDVYGMVDLRNTVAHQNRLDSRWIDGYLRRVQALAIQVGDEPRTMKLRRLRDELQRISDHALAEIKALEPLAALPYSAPWAIHHQKTLERACEIYDEYQYGSRRYRGLQYSGYPAFVIRAALHWRTRASRIGITGPDYMQRVYDAMDKRPAVLNTAPSIAAHSQPYFGDWREDLRRWFVVTKMKEKKPCGDTFHSFMDLDIDVLFEEARPTNDDEVVNRPGWPVWPGSVDTTNAPALDGWGAPILPAHVDTTDAPALDPWSGLPILPGSPNTIYVADAEGDDTERSTGPDAPDVRVEESDTADSTELSAPEVEGANTADDAKPDASEVFINDSANITQTDAPKVEGRAESTEPDAPEVGADENADNTELGALKVDGTNPGNDTQPDAPELGGDATADITQPGIPNVEGGALGTEVDIQETPADEIADNREPDVLEVFLIWTLLVDLFILTIQSCMYR</sequence>
<proteinExistence type="predicted"/>
<reference evidence="2" key="1">
    <citation type="submission" date="2023-06" db="EMBL/GenBank/DDBJ databases">
        <title>Black Yeasts Isolated from many extreme environments.</title>
        <authorList>
            <person name="Coleine C."/>
            <person name="Stajich J.E."/>
            <person name="Selbmann L."/>
        </authorList>
    </citation>
    <scope>NUCLEOTIDE SEQUENCE</scope>
    <source>
        <strain evidence="2">CCFEE 5200</strain>
    </source>
</reference>
<evidence type="ECO:0000256" key="1">
    <source>
        <dbReference type="SAM" id="MobiDB-lite"/>
    </source>
</evidence>
<accession>A0AAN6KU41</accession>
<dbReference type="EMBL" id="JAUJLE010000040">
    <property type="protein sequence ID" value="KAK0999255.1"/>
    <property type="molecule type" value="Genomic_DNA"/>
</dbReference>
<feature type="region of interest" description="Disordered" evidence="1">
    <location>
        <begin position="138"/>
        <end position="174"/>
    </location>
</feature>
<feature type="region of interest" description="Disordered" evidence="1">
    <location>
        <begin position="241"/>
        <end position="281"/>
    </location>
</feature>
<comment type="caution">
    <text evidence="2">The sequence shown here is derived from an EMBL/GenBank/DDBJ whole genome shotgun (WGS) entry which is preliminary data.</text>
</comment>
<dbReference type="Proteomes" id="UP001175353">
    <property type="component" value="Unassembled WGS sequence"/>
</dbReference>
<evidence type="ECO:0000313" key="2">
    <source>
        <dbReference type="EMBL" id="KAK0999255.1"/>
    </source>
</evidence>
<keyword evidence="3" id="KW-1185">Reference proteome</keyword>
<feature type="compositionally biased region" description="Basic and acidic residues" evidence="1">
    <location>
        <begin position="243"/>
        <end position="254"/>
    </location>
</feature>
<name>A0AAN6KU41_9PEZI</name>
<feature type="compositionally biased region" description="Basic and acidic residues" evidence="1">
    <location>
        <begin position="696"/>
        <end position="711"/>
    </location>
</feature>
<feature type="region of interest" description="Disordered" evidence="1">
    <location>
        <begin position="688"/>
        <end position="777"/>
    </location>
</feature>
<protein>
    <submittedName>
        <fullName evidence="2">Uncharacterized protein</fullName>
    </submittedName>
</protein>
<dbReference type="AlphaFoldDB" id="A0AAN6KU41"/>
<feature type="compositionally biased region" description="Acidic residues" evidence="1">
    <location>
        <begin position="255"/>
        <end position="273"/>
    </location>
</feature>
<gene>
    <name evidence="2" type="ORF">LTR91_006051</name>
</gene>
<evidence type="ECO:0000313" key="3">
    <source>
        <dbReference type="Proteomes" id="UP001175353"/>
    </source>
</evidence>
<feature type="compositionally biased region" description="Acidic residues" evidence="1">
    <location>
        <begin position="764"/>
        <end position="777"/>
    </location>
</feature>